<proteinExistence type="predicted"/>
<dbReference type="Pfam" id="PF12014">
    <property type="entry name" value="Cyclin_D1_bind"/>
    <property type="match status" value="1"/>
</dbReference>
<accession>A0AAN8UT23</accession>
<name>A0AAN8UT23_9MAGN</name>
<dbReference type="PANTHER" id="PTHR33917:SF3">
    <property type="entry name" value="PROTEIN EXECUTER 1, CHLOROPLASTIC"/>
    <property type="match status" value="1"/>
</dbReference>
<feature type="region of interest" description="Disordered" evidence="1">
    <location>
        <begin position="470"/>
        <end position="495"/>
    </location>
</feature>
<gene>
    <name evidence="2" type="ORF">RJ641_019053</name>
</gene>
<protein>
    <recommendedName>
        <fullName evidence="4">Protein EXECUTER 1, chloroplastic</fullName>
    </recommendedName>
</protein>
<reference evidence="2 3" key="1">
    <citation type="submission" date="2023-12" db="EMBL/GenBank/DDBJ databases">
        <title>A high-quality genome assembly for Dillenia turbinata (Dilleniales).</title>
        <authorList>
            <person name="Chanderbali A."/>
        </authorList>
    </citation>
    <scope>NUCLEOTIDE SEQUENCE [LARGE SCALE GENOMIC DNA]</scope>
    <source>
        <strain evidence="2">LSX21</strain>
        <tissue evidence="2">Leaf</tissue>
    </source>
</reference>
<feature type="compositionally biased region" description="Polar residues" evidence="1">
    <location>
        <begin position="26"/>
        <end position="35"/>
    </location>
</feature>
<feature type="region of interest" description="Disordered" evidence="1">
    <location>
        <begin position="1"/>
        <end position="35"/>
    </location>
</feature>
<sequence length="706" mass="78596">MATVSSSPSLSSPPTFTDSNPHKLTLKNNNIPNPNFLSLKRSTRVSDSALCRCNNNHSSESSSPSDNSLVLLPLQRAFNNVSKQLEQFVNSYFDQSKNKDCSSVDRDRRENAVDQEDWDWGRWKKHFKEIDEQERVVSILKSQLGHSVNREDYEDAARLKVAIAAAAKNDTVGRVMSELNRAIEEECYNDAAFIRDNAAAGLVGWWAGISEDGDDPYGQIIRISPEHGRYVARSYSPRQGLLLTPKKAYRQLATAASGVPLFEVFLTANKKAGYKVQAVYLMRRGLPENLSALSSKFPGALSGMNSLFSAEGKSGLLSTSIEETDDGKDRDGDSDVNEGLPGLQNIFPDMIPGVKVKVLKVTAPGKADHDVISKVIDKIMDVEEEAEEENDIELEGDVEDENKYGSDQEQDEIEMDAGGGLFDTRESGEIAVKVIFGGIVQKFSSSEETSDLVRVPASLRKKGRFSFSFSIEDKQPDSDGMKHASRDKKASRQGQRTVDQLVYDLSKSIGRDRVPLQVLKNVGEIIIVILSQAQSRQPLSGSMTFNRIQVPASPDPLDGLYIGSHGLYTSEVIQLRRRFGQWHEDKGTTRTSNLEFYEYVEALKITGDPYVPAGQVAFRAKVGKHYQLPHKGIIPEELGVIARYRGQGRLAEPGFRNPCWVDGELIILDGKYIKGGPVVGFVYWEYQFLVFFNRLRLQDKAEFRNG</sequence>
<feature type="compositionally biased region" description="Basic and acidic residues" evidence="1">
    <location>
        <begin position="471"/>
        <end position="490"/>
    </location>
</feature>
<dbReference type="Proteomes" id="UP001370490">
    <property type="component" value="Unassembled WGS sequence"/>
</dbReference>
<keyword evidence="3" id="KW-1185">Reference proteome</keyword>
<dbReference type="AlphaFoldDB" id="A0AAN8UT23"/>
<comment type="caution">
    <text evidence="2">The sequence shown here is derived from an EMBL/GenBank/DDBJ whole genome shotgun (WGS) entry which is preliminary data.</text>
</comment>
<dbReference type="PANTHER" id="PTHR33917">
    <property type="entry name" value="PROTEIN EXECUTER 1, CHLOROPLASTIC"/>
    <property type="match status" value="1"/>
</dbReference>
<evidence type="ECO:0000313" key="3">
    <source>
        <dbReference type="Proteomes" id="UP001370490"/>
    </source>
</evidence>
<dbReference type="GO" id="GO:0042651">
    <property type="term" value="C:thylakoid membrane"/>
    <property type="evidence" value="ECO:0007669"/>
    <property type="project" value="TreeGrafter"/>
</dbReference>
<evidence type="ECO:0000313" key="2">
    <source>
        <dbReference type="EMBL" id="KAK6916192.1"/>
    </source>
</evidence>
<organism evidence="2 3">
    <name type="scientific">Dillenia turbinata</name>
    <dbReference type="NCBI Taxonomy" id="194707"/>
    <lineage>
        <taxon>Eukaryota</taxon>
        <taxon>Viridiplantae</taxon>
        <taxon>Streptophyta</taxon>
        <taxon>Embryophyta</taxon>
        <taxon>Tracheophyta</taxon>
        <taxon>Spermatophyta</taxon>
        <taxon>Magnoliopsida</taxon>
        <taxon>eudicotyledons</taxon>
        <taxon>Gunneridae</taxon>
        <taxon>Pentapetalae</taxon>
        <taxon>Dilleniales</taxon>
        <taxon>Dilleniaceae</taxon>
        <taxon>Dillenia</taxon>
    </lineage>
</organism>
<dbReference type="EMBL" id="JBAMMX010000024">
    <property type="protein sequence ID" value="KAK6916192.1"/>
    <property type="molecule type" value="Genomic_DNA"/>
</dbReference>
<dbReference type="InterPro" id="IPR044680">
    <property type="entry name" value="EX1/2"/>
</dbReference>
<feature type="compositionally biased region" description="Low complexity" evidence="1">
    <location>
        <begin position="1"/>
        <end position="14"/>
    </location>
</feature>
<evidence type="ECO:0000256" key="1">
    <source>
        <dbReference type="SAM" id="MobiDB-lite"/>
    </source>
</evidence>
<evidence type="ECO:0008006" key="4">
    <source>
        <dbReference type="Google" id="ProtNLM"/>
    </source>
</evidence>
<dbReference type="GO" id="GO:0010343">
    <property type="term" value="P:singlet oxygen-mediated programmed cell death"/>
    <property type="evidence" value="ECO:0007669"/>
    <property type="project" value="InterPro"/>
</dbReference>